<dbReference type="Proteomes" id="UP000054771">
    <property type="component" value="Unassembled WGS sequence"/>
</dbReference>
<protein>
    <recommendedName>
        <fullName evidence="3">Nucleoside phosphorylase domain-containing protein</fullName>
    </recommendedName>
</protein>
<dbReference type="EMBL" id="CDMC01000006">
    <property type="protein sequence ID" value="CEN62036.1"/>
    <property type="molecule type" value="Genomic_DNA"/>
</dbReference>
<dbReference type="InterPro" id="IPR053137">
    <property type="entry name" value="NLR-like"/>
</dbReference>
<proteinExistence type="predicted"/>
<sequence length="345" mass="38522">MRQSFPRAQAKVPLPRPDPANSYTVGWICARYEEYMCACRMLDEKLPAPHLVRGDLDNNTYVFGRIAGHYVVITCLPAGRHGGTTAAHTARDMIRTFPKLQFALSVGIAGGAPTADNDIRLGDVVVGVPNGDLPAVIEWDHGARLQDGRFVRTGQLDAPPQKLLQVIPDIQRRYADMRQPDGIAENLKRLRDMKQYRRPACDDKLYDAHYAHVGGPDCGRCHDSFTVQRAPRKDQRVVQVHYGTIGSGNADVQDPRMRDSYANEPQMKFLCFDMTSAGLMNSIPCLPIRGISNYCDSHANDKWNHYAALTAASYARELLLVLPAEQRVDPTLPQYGEVVRGRWHG</sequence>
<organism evidence="1 2">
    <name type="scientific">Aspergillus calidoustus</name>
    <dbReference type="NCBI Taxonomy" id="454130"/>
    <lineage>
        <taxon>Eukaryota</taxon>
        <taxon>Fungi</taxon>
        <taxon>Dikarya</taxon>
        <taxon>Ascomycota</taxon>
        <taxon>Pezizomycotina</taxon>
        <taxon>Eurotiomycetes</taxon>
        <taxon>Eurotiomycetidae</taxon>
        <taxon>Eurotiales</taxon>
        <taxon>Aspergillaceae</taxon>
        <taxon>Aspergillus</taxon>
        <taxon>Aspergillus subgen. Nidulantes</taxon>
    </lineage>
</organism>
<evidence type="ECO:0000313" key="1">
    <source>
        <dbReference type="EMBL" id="CEN62036.1"/>
    </source>
</evidence>
<dbReference type="GO" id="GO:0009116">
    <property type="term" value="P:nucleoside metabolic process"/>
    <property type="evidence" value="ECO:0007669"/>
    <property type="project" value="InterPro"/>
</dbReference>
<dbReference type="SUPFAM" id="SSF53167">
    <property type="entry name" value="Purine and uridine phosphorylases"/>
    <property type="match status" value="1"/>
</dbReference>
<dbReference type="InterPro" id="IPR035994">
    <property type="entry name" value="Nucleoside_phosphorylase_sf"/>
</dbReference>
<dbReference type="PANTHER" id="PTHR46082:SF11">
    <property type="entry name" value="AAA+ ATPASE DOMAIN-CONTAINING PROTEIN-RELATED"/>
    <property type="match status" value="1"/>
</dbReference>
<dbReference type="AlphaFoldDB" id="A0A0U5GTE0"/>
<gene>
    <name evidence="1" type="ORF">ASPCAL08678</name>
</gene>
<dbReference type="STRING" id="454130.A0A0U5GTE0"/>
<name>A0A0U5GTE0_ASPCI</name>
<dbReference type="GO" id="GO:0003824">
    <property type="term" value="F:catalytic activity"/>
    <property type="evidence" value="ECO:0007669"/>
    <property type="project" value="InterPro"/>
</dbReference>
<evidence type="ECO:0000313" key="2">
    <source>
        <dbReference type="Proteomes" id="UP000054771"/>
    </source>
</evidence>
<dbReference type="OrthoDB" id="1577640at2759"/>
<dbReference type="PANTHER" id="PTHR46082">
    <property type="entry name" value="ATP/GTP-BINDING PROTEIN-RELATED"/>
    <property type="match status" value="1"/>
</dbReference>
<evidence type="ECO:0008006" key="3">
    <source>
        <dbReference type="Google" id="ProtNLM"/>
    </source>
</evidence>
<dbReference type="OMA" id="ELKVLCF"/>
<keyword evidence="2" id="KW-1185">Reference proteome</keyword>
<reference evidence="2" key="1">
    <citation type="journal article" date="2016" name="Genome Announc.">
        <title>Draft genome sequences of fungus Aspergillus calidoustus.</title>
        <authorList>
            <person name="Horn F."/>
            <person name="Linde J."/>
            <person name="Mattern D.J."/>
            <person name="Walther G."/>
            <person name="Guthke R."/>
            <person name="Scherlach K."/>
            <person name="Martin K."/>
            <person name="Brakhage A.A."/>
            <person name="Petzke L."/>
            <person name="Valiante V."/>
        </authorList>
    </citation>
    <scope>NUCLEOTIDE SEQUENCE [LARGE SCALE GENOMIC DNA]</scope>
    <source>
        <strain evidence="2">SF006504</strain>
    </source>
</reference>
<dbReference type="Gene3D" id="3.40.50.1580">
    <property type="entry name" value="Nucleoside phosphorylase domain"/>
    <property type="match status" value="1"/>
</dbReference>
<accession>A0A0U5GTE0</accession>